<evidence type="ECO:0000313" key="1">
    <source>
        <dbReference type="Proteomes" id="UP000036681"/>
    </source>
</evidence>
<organism evidence="1 2">
    <name type="scientific">Ascaris lumbricoides</name>
    <name type="common">Giant roundworm</name>
    <dbReference type="NCBI Taxonomy" id="6252"/>
    <lineage>
        <taxon>Eukaryota</taxon>
        <taxon>Metazoa</taxon>
        <taxon>Ecdysozoa</taxon>
        <taxon>Nematoda</taxon>
        <taxon>Chromadorea</taxon>
        <taxon>Rhabditida</taxon>
        <taxon>Spirurina</taxon>
        <taxon>Ascaridomorpha</taxon>
        <taxon>Ascaridoidea</taxon>
        <taxon>Ascarididae</taxon>
        <taxon>Ascaris</taxon>
    </lineage>
</organism>
<protein>
    <submittedName>
        <fullName evidence="2">Uncharacterized protein</fullName>
    </submittedName>
</protein>
<proteinExistence type="predicted"/>
<sequence>MFAANINKMDDLDKMDISPIDEKRCLAIIHVKHLRTLSDACLRLGIPPPMAAMHSRKAFTLLKSLSIEDTNKMPHCYRCALNFTQKNAFLLRISKVKRPSTKLFRRLRKRNDQRLLSSAFSREWLSSIIYRLERSNSPSLIAVCNGCGAEMKCARMLNQKKRNVDDMLEESISSLDFTATSTKQIRLVSSSSTPTLSLNSTTPFSRRGAASSGCVTPISTGRRRKAASRLQSVLLAENMSDKPKCSSLSAFLDSLKA</sequence>
<reference evidence="2" key="1">
    <citation type="submission" date="2017-02" db="UniProtKB">
        <authorList>
            <consortium name="WormBaseParasite"/>
        </authorList>
    </citation>
    <scope>IDENTIFICATION</scope>
</reference>
<dbReference type="Proteomes" id="UP000036681">
    <property type="component" value="Unplaced"/>
</dbReference>
<dbReference type="AlphaFoldDB" id="A0A0M3IG49"/>
<dbReference type="WBParaSite" id="ALUE_0001724301-mRNA-1">
    <property type="protein sequence ID" value="ALUE_0001724301-mRNA-1"/>
    <property type="gene ID" value="ALUE_0001724301"/>
</dbReference>
<accession>A0A0M3IG49</accession>
<name>A0A0M3IG49_ASCLU</name>
<keyword evidence="1" id="KW-1185">Reference proteome</keyword>
<evidence type="ECO:0000313" key="2">
    <source>
        <dbReference type="WBParaSite" id="ALUE_0001724301-mRNA-1"/>
    </source>
</evidence>